<evidence type="ECO:0000313" key="3">
    <source>
        <dbReference type="Proteomes" id="UP000053477"/>
    </source>
</evidence>
<dbReference type="EMBL" id="KQ086979">
    <property type="protein sequence ID" value="KLO03824.1"/>
    <property type="molecule type" value="Genomic_DNA"/>
</dbReference>
<proteinExistence type="predicted"/>
<keyword evidence="1" id="KW-0472">Membrane</keyword>
<dbReference type="InParanoid" id="A0A0H2QWX5"/>
<name>A0A0H2QWX5_9AGAM</name>
<keyword evidence="1" id="KW-0812">Transmembrane</keyword>
<keyword evidence="3" id="KW-1185">Reference proteome</keyword>
<dbReference type="Proteomes" id="UP000053477">
    <property type="component" value="Unassembled WGS sequence"/>
</dbReference>
<organism evidence="2 3">
    <name type="scientific">Schizopora paradoxa</name>
    <dbReference type="NCBI Taxonomy" id="27342"/>
    <lineage>
        <taxon>Eukaryota</taxon>
        <taxon>Fungi</taxon>
        <taxon>Dikarya</taxon>
        <taxon>Basidiomycota</taxon>
        <taxon>Agaricomycotina</taxon>
        <taxon>Agaricomycetes</taxon>
        <taxon>Hymenochaetales</taxon>
        <taxon>Schizoporaceae</taxon>
        <taxon>Schizopora</taxon>
    </lineage>
</organism>
<accession>A0A0H2QWX5</accession>
<reference evidence="2 3" key="1">
    <citation type="submission" date="2015-04" db="EMBL/GenBank/DDBJ databases">
        <title>Complete genome sequence of Schizopora paradoxa KUC8140, a cosmopolitan wood degrader in East Asia.</title>
        <authorList>
            <consortium name="DOE Joint Genome Institute"/>
            <person name="Min B."/>
            <person name="Park H."/>
            <person name="Jang Y."/>
            <person name="Kim J.-J."/>
            <person name="Kim K.H."/>
            <person name="Pangilinan J."/>
            <person name="Lipzen A."/>
            <person name="Riley R."/>
            <person name="Grigoriev I.V."/>
            <person name="Spatafora J.W."/>
            <person name="Choi I.-G."/>
        </authorList>
    </citation>
    <scope>NUCLEOTIDE SEQUENCE [LARGE SCALE GENOMIC DNA]</scope>
    <source>
        <strain evidence="2 3">KUC8140</strain>
    </source>
</reference>
<evidence type="ECO:0000313" key="2">
    <source>
        <dbReference type="EMBL" id="KLO03824.1"/>
    </source>
</evidence>
<protein>
    <submittedName>
        <fullName evidence="2">Uncharacterized protein</fullName>
    </submittedName>
</protein>
<feature type="transmembrane region" description="Helical" evidence="1">
    <location>
        <begin position="6"/>
        <end position="23"/>
    </location>
</feature>
<keyword evidence="1" id="KW-1133">Transmembrane helix</keyword>
<gene>
    <name evidence="2" type="ORF">SCHPADRAFT_1003467</name>
</gene>
<sequence>MVSEVQLILTFAMVVFAGLSPFLNDLRSNKRRFPGSYEDVTDEDVIDRMDAMDLDDGDVIMHEGDFVCQGHSDSTNKDRDMREETGHFFTGSVRTNVSGDVVMFDAEAATRVTAPGILYEPDLWCETPLFQEGVWDRESAWM</sequence>
<dbReference type="AlphaFoldDB" id="A0A0H2QWX5"/>
<evidence type="ECO:0000256" key="1">
    <source>
        <dbReference type="SAM" id="Phobius"/>
    </source>
</evidence>